<evidence type="ECO:0000313" key="1">
    <source>
        <dbReference type="EMBL" id="KAJ8710626.1"/>
    </source>
</evidence>
<reference evidence="1" key="1">
    <citation type="submission" date="2023-03" db="EMBL/GenBank/DDBJ databases">
        <title>Chromosome-level genomes of two armyworms, Mythimna separata and Mythimna loreyi, provide insights into the biosynthesis and reception of sex pheromones.</title>
        <authorList>
            <person name="Zhao H."/>
        </authorList>
    </citation>
    <scope>NUCLEOTIDE SEQUENCE</scope>
    <source>
        <strain evidence="1">BeijingLab</strain>
    </source>
</reference>
<name>A0ACC2QAF5_9NEOP</name>
<keyword evidence="2" id="KW-1185">Reference proteome</keyword>
<proteinExistence type="predicted"/>
<protein>
    <submittedName>
        <fullName evidence="1">Uncharacterized protein</fullName>
    </submittedName>
</protein>
<accession>A0ACC2QAF5</accession>
<dbReference type="Proteomes" id="UP001231649">
    <property type="component" value="Chromosome 23"/>
</dbReference>
<evidence type="ECO:0000313" key="2">
    <source>
        <dbReference type="Proteomes" id="UP001231649"/>
    </source>
</evidence>
<comment type="caution">
    <text evidence="1">The sequence shown here is derived from an EMBL/GenBank/DDBJ whole genome shotgun (WGS) entry which is preliminary data.</text>
</comment>
<dbReference type="EMBL" id="CM056799">
    <property type="protein sequence ID" value="KAJ8710626.1"/>
    <property type="molecule type" value="Genomic_DNA"/>
</dbReference>
<sequence length="177" mass="20366">MMQNFKIAAALLNRFGVRFTNNIYSSGILEIIRERMGLENNLANMVEALNMNRRSSHFENICADQNNVSFFPTLEYRDLILFALGTYQIRQARSYYGEHVRSQGRYIIEVNRGEAITQNEHNLRGGSGKKTLFKGKIKSRHISRKQYYVYLLIENNIPGRTGILEYCCSCLVGRGAL</sequence>
<organism evidence="1 2">
    <name type="scientific">Mythimna loreyi</name>
    <dbReference type="NCBI Taxonomy" id="667449"/>
    <lineage>
        <taxon>Eukaryota</taxon>
        <taxon>Metazoa</taxon>
        <taxon>Ecdysozoa</taxon>
        <taxon>Arthropoda</taxon>
        <taxon>Hexapoda</taxon>
        <taxon>Insecta</taxon>
        <taxon>Pterygota</taxon>
        <taxon>Neoptera</taxon>
        <taxon>Endopterygota</taxon>
        <taxon>Lepidoptera</taxon>
        <taxon>Glossata</taxon>
        <taxon>Ditrysia</taxon>
        <taxon>Noctuoidea</taxon>
        <taxon>Noctuidae</taxon>
        <taxon>Noctuinae</taxon>
        <taxon>Hadenini</taxon>
        <taxon>Mythimna</taxon>
    </lineage>
</organism>
<gene>
    <name evidence="1" type="ORF">PYW08_009141</name>
</gene>